<dbReference type="SUPFAM" id="SSF52540">
    <property type="entry name" value="P-loop containing nucleoside triphosphate hydrolases"/>
    <property type="match status" value="1"/>
</dbReference>
<dbReference type="PANTHER" id="PTHR10903:SF107">
    <property type="entry name" value="GTPASE IMAP FAMILY MEMBER 4-LIKE-RELATED"/>
    <property type="match status" value="1"/>
</dbReference>
<dbReference type="PROSITE" id="PS51720">
    <property type="entry name" value="G_AIG1"/>
    <property type="match status" value="1"/>
</dbReference>
<sequence>MLEMIDNIVQSNSSGYFQIEAKRLEEAAEWKNTVKTKAKSRKSKVQEQRRELDKLRIALLGWVIAGKSSAGNTILNQQVFVTGQSTVNCNTAHGVVDGRPVTVLDTPSWFKYFPSQYSPSWIKSKILQNQTLTSSHCILLVISGDTSFKEEQKKVIEENMSFLGEQVWRHTIVLFTWGDILGDLPIEEHIESEGEALQWVIDKCENRYHVFNNEERENRLQVTELLQKIDEMMTRNSFFRPSTEMFGRIPAQDEVNTQSEASSVDSDLQDIVRYVDEEWRRRDKKLVERVTKVEKDSNAGLPKSDRSLDIPPNFNETSNTKPEDSIEKQEPETDPSETESCNLDETK</sequence>
<dbReference type="Gene3D" id="3.40.50.300">
    <property type="entry name" value="P-loop containing nucleotide triphosphate hydrolases"/>
    <property type="match status" value="1"/>
</dbReference>
<dbReference type="Bgee" id="ENSAMXG00000006064">
    <property type="expression patterns" value="Expressed in muscle tissue and 13 other cell types or tissues"/>
</dbReference>
<evidence type="ECO:0000313" key="6">
    <source>
        <dbReference type="Ensembl" id="ENSAMXP00000006218.2"/>
    </source>
</evidence>
<name>W5KF57_ASTMX</name>
<dbReference type="GeneTree" id="ENSGT00940000162556"/>
<evidence type="ECO:0000259" key="5">
    <source>
        <dbReference type="PROSITE" id="PS51720"/>
    </source>
</evidence>
<reference evidence="6" key="3">
    <citation type="submission" date="2025-08" db="UniProtKB">
        <authorList>
            <consortium name="Ensembl"/>
        </authorList>
    </citation>
    <scope>IDENTIFICATION</scope>
</reference>
<keyword evidence="2" id="KW-0547">Nucleotide-binding</keyword>
<dbReference type="PANTHER" id="PTHR10903">
    <property type="entry name" value="GTPASE, IMAP FAMILY MEMBER-RELATED"/>
    <property type="match status" value="1"/>
</dbReference>
<evidence type="ECO:0000256" key="1">
    <source>
        <dbReference type="ARBA" id="ARBA00008535"/>
    </source>
</evidence>
<dbReference type="eggNOG" id="ENOG502RB0C">
    <property type="taxonomic scope" value="Eukaryota"/>
</dbReference>
<dbReference type="GO" id="GO:0005525">
    <property type="term" value="F:GTP binding"/>
    <property type="evidence" value="ECO:0007669"/>
    <property type="project" value="UniProtKB-KW"/>
</dbReference>
<feature type="domain" description="AIG1-type G" evidence="5">
    <location>
        <begin position="52"/>
        <end position="250"/>
    </location>
</feature>
<dbReference type="FunFam" id="3.40.50.300:FF:001809">
    <property type="entry name" value="Si:ch1073-365p7.2"/>
    <property type="match status" value="1"/>
</dbReference>
<dbReference type="InterPro" id="IPR006703">
    <property type="entry name" value="G_AIG1"/>
</dbReference>
<reference evidence="7" key="1">
    <citation type="submission" date="2013-03" db="EMBL/GenBank/DDBJ databases">
        <authorList>
            <person name="Jeffery W."/>
            <person name="Warren W."/>
            <person name="Wilson R.K."/>
        </authorList>
    </citation>
    <scope>NUCLEOTIDE SEQUENCE</scope>
    <source>
        <strain evidence="7">female</strain>
    </source>
</reference>
<feature type="compositionally biased region" description="Polar residues" evidence="4">
    <location>
        <begin position="338"/>
        <end position="347"/>
    </location>
</feature>
<dbReference type="AlphaFoldDB" id="W5KF57"/>
<evidence type="ECO:0000256" key="2">
    <source>
        <dbReference type="ARBA" id="ARBA00022741"/>
    </source>
</evidence>
<reference evidence="7" key="2">
    <citation type="journal article" date="2014" name="Nat. Commun.">
        <title>The cavefish genome reveals candidate genes for eye loss.</title>
        <authorList>
            <person name="McGaugh S.E."/>
            <person name="Gross J.B."/>
            <person name="Aken B."/>
            <person name="Blin M."/>
            <person name="Borowsky R."/>
            <person name="Chalopin D."/>
            <person name="Hinaux H."/>
            <person name="Jeffery W.R."/>
            <person name="Keene A."/>
            <person name="Ma L."/>
            <person name="Minx P."/>
            <person name="Murphy D."/>
            <person name="O'Quin K.E."/>
            <person name="Retaux S."/>
            <person name="Rohner N."/>
            <person name="Searle S.M."/>
            <person name="Stahl B.A."/>
            <person name="Tabin C."/>
            <person name="Volff J.N."/>
            <person name="Yoshizawa M."/>
            <person name="Warren W.C."/>
        </authorList>
    </citation>
    <scope>NUCLEOTIDE SEQUENCE [LARGE SCALE GENOMIC DNA]</scope>
    <source>
        <strain evidence="7">female</strain>
    </source>
</reference>
<dbReference type="Proteomes" id="UP000018467">
    <property type="component" value="Unassembled WGS sequence"/>
</dbReference>
<keyword evidence="3" id="KW-0342">GTP-binding</keyword>
<comment type="similarity">
    <text evidence="1">Belongs to the TRAFAC class TrmE-Era-EngA-EngB-Septin-like GTPase superfamily. AIG1/Toc34/Toc159-like paraseptin GTPase family. IAN subfamily.</text>
</comment>
<dbReference type="Ensembl" id="ENSAMXT00000006218.2">
    <property type="protein sequence ID" value="ENSAMXP00000006218.2"/>
    <property type="gene ID" value="ENSAMXG00000006064.2"/>
</dbReference>
<organism evidence="6 7">
    <name type="scientific">Astyanax mexicanus</name>
    <name type="common">Blind cave fish</name>
    <name type="synonym">Astyanax fasciatus mexicanus</name>
    <dbReference type="NCBI Taxonomy" id="7994"/>
    <lineage>
        <taxon>Eukaryota</taxon>
        <taxon>Metazoa</taxon>
        <taxon>Chordata</taxon>
        <taxon>Craniata</taxon>
        <taxon>Vertebrata</taxon>
        <taxon>Euteleostomi</taxon>
        <taxon>Actinopterygii</taxon>
        <taxon>Neopterygii</taxon>
        <taxon>Teleostei</taxon>
        <taxon>Ostariophysi</taxon>
        <taxon>Characiformes</taxon>
        <taxon>Characoidei</taxon>
        <taxon>Acestrorhamphidae</taxon>
        <taxon>Acestrorhamphinae</taxon>
        <taxon>Astyanax</taxon>
    </lineage>
</organism>
<proteinExistence type="inferred from homology"/>
<evidence type="ECO:0000313" key="7">
    <source>
        <dbReference type="Proteomes" id="UP000018467"/>
    </source>
</evidence>
<protein>
    <recommendedName>
        <fullName evidence="5">AIG1-type G domain-containing protein</fullName>
    </recommendedName>
</protein>
<keyword evidence="7" id="KW-1185">Reference proteome</keyword>
<feature type="compositionally biased region" description="Basic and acidic residues" evidence="4">
    <location>
        <begin position="291"/>
        <end position="308"/>
    </location>
</feature>
<dbReference type="Pfam" id="PF04548">
    <property type="entry name" value="AIG1"/>
    <property type="match status" value="1"/>
</dbReference>
<accession>W5KF57</accession>
<reference evidence="6" key="4">
    <citation type="submission" date="2025-09" db="UniProtKB">
        <authorList>
            <consortium name="Ensembl"/>
        </authorList>
    </citation>
    <scope>IDENTIFICATION</scope>
</reference>
<feature type="region of interest" description="Disordered" evidence="4">
    <location>
        <begin position="291"/>
        <end position="347"/>
    </location>
</feature>
<dbReference type="InterPro" id="IPR045058">
    <property type="entry name" value="GIMA/IAN/Toc"/>
</dbReference>
<evidence type="ECO:0000256" key="4">
    <source>
        <dbReference type="SAM" id="MobiDB-lite"/>
    </source>
</evidence>
<dbReference type="InterPro" id="IPR027417">
    <property type="entry name" value="P-loop_NTPase"/>
</dbReference>
<evidence type="ECO:0000256" key="3">
    <source>
        <dbReference type="ARBA" id="ARBA00023134"/>
    </source>
</evidence>
<dbReference type="HOGENOM" id="CLU_010468_5_1_1"/>
<feature type="compositionally biased region" description="Basic and acidic residues" evidence="4">
    <location>
        <begin position="321"/>
        <end position="331"/>
    </location>
</feature>